<accession>A0ACC0M0V8</accession>
<evidence type="ECO:0000313" key="1">
    <source>
        <dbReference type="EMBL" id="KAI8534038.1"/>
    </source>
</evidence>
<reference evidence="1" key="1">
    <citation type="submission" date="2022-02" db="EMBL/GenBank/DDBJ databases">
        <title>Plant Genome Project.</title>
        <authorList>
            <person name="Zhang R.-G."/>
        </authorList>
    </citation>
    <scope>NUCLEOTIDE SEQUENCE</scope>
    <source>
        <strain evidence="1">AT1</strain>
    </source>
</reference>
<keyword evidence="2" id="KW-1185">Reference proteome</keyword>
<proteinExistence type="predicted"/>
<dbReference type="Proteomes" id="UP001062846">
    <property type="component" value="Chromosome 10"/>
</dbReference>
<comment type="caution">
    <text evidence="1">The sequence shown here is derived from an EMBL/GenBank/DDBJ whole genome shotgun (WGS) entry which is preliminary data.</text>
</comment>
<gene>
    <name evidence="1" type="ORF">RHMOL_Rhmol10G0057600</name>
</gene>
<evidence type="ECO:0000313" key="2">
    <source>
        <dbReference type="Proteomes" id="UP001062846"/>
    </source>
</evidence>
<name>A0ACC0M0V8_RHOML</name>
<protein>
    <submittedName>
        <fullName evidence="1">Uncharacterized protein</fullName>
    </submittedName>
</protein>
<organism evidence="1 2">
    <name type="scientific">Rhododendron molle</name>
    <name type="common">Chinese azalea</name>
    <name type="synonym">Azalea mollis</name>
    <dbReference type="NCBI Taxonomy" id="49168"/>
    <lineage>
        <taxon>Eukaryota</taxon>
        <taxon>Viridiplantae</taxon>
        <taxon>Streptophyta</taxon>
        <taxon>Embryophyta</taxon>
        <taxon>Tracheophyta</taxon>
        <taxon>Spermatophyta</taxon>
        <taxon>Magnoliopsida</taxon>
        <taxon>eudicotyledons</taxon>
        <taxon>Gunneridae</taxon>
        <taxon>Pentapetalae</taxon>
        <taxon>asterids</taxon>
        <taxon>Ericales</taxon>
        <taxon>Ericaceae</taxon>
        <taxon>Ericoideae</taxon>
        <taxon>Rhodoreae</taxon>
        <taxon>Rhododendron</taxon>
    </lineage>
</organism>
<dbReference type="EMBL" id="CM046397">
    <property type="protein sequence ID" value="KAI8534038.1"/>
    <property type="molecule type" value="Genomic_DNA"/>
</dbReference>
<sequence>MGHLAPFLRLATLLSSHDCTITLITPTPTVSAAESHHLSTFFSDHPHIHRLHFPLNPSTATTPTEADDPFFIRWVQITQSLHLFSPLLSSLSPPLSAIFSDFAASMSFSHVSEALSIPYYVVFTSCARFLSLLASLPSLNVGGFDDDYVQIPDLPPLAKSILPRPFFNSNHFFTSFTLSNVQSLLKARGVFLNTFEEFETETITALNNGSVLSMKLPHVIPIGPLESFNVENGEKSEKGSDYLIWLDGQSDGSVVYISFGSRTSMSKEQIREIGNGLEKSGCAFFWVLKGSKVDKEDTAGIEEILGESFIKRTKDKGVAVKGWVEQEGILSHPAIGGFVSHCGWNSVMEAARHGVPLLAWPLHGDQKVNAEVVEKAGLGMWVREWGWGGERLVRGEEVGDKVREMMTDEKLRRRGREIGEEARKAFGEKWQLSEGSNGSH</sequence>